<dbReference type="AlphaFoldDB" id="A0A7X4HAS9"/>
<evidence type="ECO:0000313" key="4">
    <source>
        <dbReference type="EMBL" id="MYN06902.1"/>
    </source>
</evidence>
<evidence type="ECO:0000256" key="2">
    <source>
        <dbReference type="ARBA" id="ARBA00023315"/>
    </source>
</evidence>
<evidence type="ECO:0000256" key="1">
    <source>
        <dbReference type="ARBA" id="ARBA00022679"/>
    </source>
</evidence>
<dbReference type="PANTHER" id="PTHR43877:SF1">
    <property type="entry name" value="ACETYLTRANSFERASE"/>
    <property type="match status" value="1"/>
</dbReference>
<dbReference type="GO" id="GO:0016747">
    <property type="term" value="F:acyltransferase activity, transferring groups other than amino-acyl groups"/>
    <property type="evidence" value="ECO:0007669"/>
    <property type="project" value="InterPro"/>
</dbReference>
<dbReference type="CDD" id="cd04301">
    <property type="entry name" value="NAT_SF"/>
    <property type="match status" value="1"/>
</dbReference>
<dbReference type="InterPro" id="IPR000182">
    <property type="entry name" value="GNAT_dom"/>
</dbReference>
<organism evidence="4 5">
    <name type="scientific">Pseudoduganella aquatica</name>
    <dbReference type="NCBI Taxonomy" id="2660641"/>
    <lineage>
        <taxon>Bacteria</taxon>
        <taxon>Pseudomonadati</taxon>
        <taxon>Pseudomonadota</taxon>
        <taxon>Betaproteobacteria</taxon>
        <taxon>Burkholderiales</taxon>
        <taxon>Oxalobacteraceae</taxon>
        <taxon>Telluria group</taxon>
        <taxon>Pseudoduganella</taxon>
    </lineage>
</organism>
<evidence type="ECO:0000259" key="3">
    <source>
        <dbReference type="PROSITE" id="PS51186"/>
    </source>
</evidence>
<keyword evidence="5" id="KW-1185">Reference proteome</keyword>
<comment type="caution">
    <text evidence="4">The sequence shown here is derived from an EMBL/GenBank/DDBJ whole genome shotgun (WGS) entry which is preliminary data.</text>
</comment>
<dbReference type="Pfam" id="PF08445">
    <property type="entry name" value="FR47"/>
    <property type="match status" value="1"/>
</dbReference>
<proteinExistence type="predicted"/>
<dbReference type="Pfam" id="PF00583">
    <property type="entry name" value="Acetyltransf_1"/>
    <property type="match status" value="1"/>
</dbReference>
<feature type="domain" description="N-acetyltransferase" evidence="3">
    <location>
        <begin position="4"/>
        <end position="173"/>
    </location>
</feature>
<keyword evidence="1 4" id="KW-0808">Transferase</keyword>
<dbReference type="InterPro" id="IPR050832">
    <property type="entry name" value="Bact_Acetyltransf"/>
</dbReference>
<dbReference type="InterPro" id="IPR013653">
    <property type="entry name" value="GCN5-like_dom"/>
</dbReference>
<reference evidence="4 5" key="1">
    <citation type="submission" date="2019-12" db="EMBL/GenBank/DDBJ databases">
        <title>Novel species isolated from a subtropical stream in China.</title>
        <authorList>
            <person name="Lu H."/>
        </authorList>
    </citation>
    <scope>NUCLEOTIDE SEQUENCE [LARGE SCALE GENOMIC DNA]</scope>
    <source>
        <strain evidence="4 5">FT127W</strain>
    </source>
</reference>
<evidence type="ECO:0000313" key="5">
    <source>
        <dbReference type="Proteomes" id="UP000450676"/>
    </source>
</evidence>
<name>A0A7X4HAS9_9BURK</name>
<keyword evidence="2" id="KW-0012">Acyltransferase</keyword>
<dbReference type="PANTHER" id="PTHR43877">
    <property type="entry name" value="AMINOALKYLPHOSPHONATE N-ACETYLTRANSFERASE-RELATED-RELATED"/>
    <property type="match status" value="1"/>
</dbReference>
<sequence>MRDYQVRRLTSVSAAQIQELAALLVDCVQGGASVSFMLPLGMDKALAFWRGVADGVERCERALIVAEDASGILGTVQLVLAQPDNQPHRADVSKMLVLRRARRRGLGEALMQHAEQVARDCGKWLLVLDTASADAERLYERQGWLRVGVVPDYALMPDGALCATTFYYRKLEPLALDNPVWSALGSGHRAMAQRNGLAARYPRDVSPLVGLREPSPQAFADLRAMVEVDEEVWLLTSNPLELPPEWELARVRYIDQMVYAGQGRAQPVAHAAPLLELGSDDVPDMIALAAETKPGPFVQKTITMGRYLGVRAAGGSLSAMSGTRMALGEFTEISAVCTSPAARGAGHARALMLTLMAQIQASGKTPFLHVKTENGAKQVYEKLGFVVRREICFSVIRRIA</sequence>
<protein>
    <submittedName>
        <fullName evidence="4">GNAT family N-acetyltransferase</fullName>
    </submittedName>
</protein>
<gene>
    <name evidence="4" type="ORF">GTP77_06075</name>
</gene>
<dbReference type="Gene3D" id="3.40.630.30">
    <property type="match status" value="2"/>
</dbReference>
<dbReference type="InterPro" id="IPR016181">
    <property type="entry name" value="Acyl_CoA_acyltransferase"/>
</dbReference>
<dbReference type="Proteomes" id="UP000450676">
    <property type="component" value="Unassembled WGS sequence"/>
</dbReference>
<dbReference type="EMBL" id="WWCU01000004">
    <property type="protein sequence ID" value="MYN06902.1"/>
    <property type="molecule type" value="Genomic_DNA"/>
</dbReference>
<accession>A0A7X4HAS9</accession>
<dbReference type="SUPFAM" id="SSF55729">
    <property type="entry name" value="Acyl-CoA N-acyltransferases (Nat)"/>
    <property type="match status" value="2"/>
</dbReference>
<dbReference type="PROSITE" id="PS51186">
    <property type="entry name" value="GNAT"/>
    <property type="match status" value="2"/>
</dbReference>
<feature type="domain" description="N-acetyltransferase" evidence="3">
    <location>
        <begin position="272"/>
        <end position="400"/>
    </location>
</feature>